<accession>A0ABU5DV93</accession>
<comment type="caution">
    <text evidence="1">The sequence shown here is derived from an EMBL/GenBank/DDBJ whole genome shotgun (WGS) entry which is preliminary data.</text>
</comment>
<proteinExistence type="predicted"/>
<dbReference type="EMBL" id="JAXCLX010000001">
    <property type="protein sequence ID" value="MDY0870859.1"/>
    <property type="molecule type" value="Genomic_DNA"/>
</dbReference>
<protein>
    <submittedName>
        <fullName evidence="1">Uncharacterized protein</fullName>
    </submittedName>
</protein>
<sequence length="80" mass="8741">MRTGGKVIIVLCLIGAAIGARETFGKGLSWSNMDWDESGWTSFGELLDTVDYGVRPSDTSADCREIYRLKDGTPVKIICP</sequence>
<keyword evidence="2" id="KW-1185">Reference proteome</keyword>
<gene>
    <name evidence="1" type="ORF">SMD31_02955</name>
</gene>
<dbReference type="RefSeq" id="WP_320499224.1">
    <property type="nucleotide sequence ID" value="NZ_JAXCLX010000001.1"/>
</dbReference>
<organism evidence="1 2">
    <name type="scientific">Dongia rigui</name>
    <dbReference type="NCBI Taxonomy" id="940149"/>
    <lineage>
        <taxon>Bacteria</taxon>
        <taxon>Pseudomonadati</taxon>
        <taxon>Pseudomonadota</taxon>
        <taxon>Alphaproteobacteria</taxon>
        <taxon>Rhodospirillales</taxon>
        <taxon>Dongiaceae</taxon>
        <taxon>Dongia</taxon>
    </lineage>
</organism>
<dbReference type="Proteomes" id="UP001271769">
    <property type="component" value="Unassembled WGS sequence"/>
</dbReference>
<reference evidence="1 2" key="1">
    <citation type="journal article" date="2013" name="Antonie Van Leeuwenhoek">
        <title>Dongia rigui sp. nov., isolated from freshwater of a large wetland in Korea.</title>
        <authorList>
            <person name="Baik K.S."/>
            <person name="Hwang Y.M."/>
            <person name="Choi J.S."/>
            <person name="Kwon J."/>
            <person name="Seong C.N."/>
        </authorList>
    </citation>
    <scope>NUCLEOTIDE SEQUENCE [LARGE SCALE GENOMIC DNA]</scope>
    <source>
        <strain evidence="1 2">04SU4-P</strain>
    </source>
</reference>
<evidence type="ECO:0000313" key="1">
    <source>
        <dbReference type="EMBL" id="MDY0870859.1"/>
    </source>
</evidence>
<evidence type="ECO:0000313" key="2">
    <source>
        <dbReference type="Proteomes" id="UP001271769"/>
    </source>
</evidence>
<name>A0ABU5DV93_9PROT</name>